<reference evidence="1" key="1">
    <citation type="journal article" date="2013" name="PLoS ONE">
        <title>Direct detection of alternative open reading frames translation products in human significantly expands the proteome.</title>
        <authorList>
            <person name="Vanderperre B."/>
            <person name="Lucier J.-F."/>
            <person name="Motard J."/>
            <person name="Tremblay G."/>
            <person name="Vanderperre S."/>
            <person name="Wisztorski M."/>
            <person name="Salzet M."/>
            <person name="Boisvert F.-M."/>
            <person name="Roucou X."/>
        </authorList>
    </citation>
    <scope>NUCLEOTIDE SEQUENCE</scope>
</reference>
<proteinExistence type="predicted"/>
<gene>
    <name evidence="1" type="primary">AFF3</name>
</gene>
<dbReference type="OrthoDB" id="6382204at2759"/>
<sequence>MCVCMCGYIRSRLCMCVRYTALQNTPSLSSFHNPRLDKVIRGF</sequence>
<dbReference type="ChiTaRS" id="AFF3">
    <property type="organism name" value="human"/>
</dbReference>
<evidence type="ECO:0000313" key="1">
    <source>
        <dbReference type="EMBL" id="CCQ43173.1"/>
    </source>
</evidence>
<dbReference type="AlphaFoldDB" id="L8E9Z7"/>
<protein>
    <submittedName>
        <fullName evidence="1">Alternative protein AFF3</fullName>
    </submittedName>
</protein>
<name>L8E9Z7_HUMAN</name>
<organism evidence="1">
    <name type="scientific">Homo sapiens</name>
    <name type="common">Human</name>
    <dbReference type="NCBI Taxonomy" id="9606"/>
    <lineage>
        <taxon>Eukaryota</taxon>
        <taxon>Metazoa</taxon>
        <taxon>Chordata</taxon>
        <taxon>Craniata</taxon>
        <taxon>Vertebrata</taxon>
        <taxon>Euteleostomi</taxon>
        <taxon>Mammalia</taxon>
        <taxon>Eutheria</taxon>
        <taxon>Euarchontoglires</taxon>
        <taxon>Primates</taxon>
        <taxon>Haplorrhini</taxon>
        <taxon>Catarrhini</taxon>
        <taxon>Hominidae</taxon>
        <taxon>Homo</taxon>
    </lineage>
</organism>
<accession>L8E9Z7</accession>
<dbReference type="EMBL" id="HF583676">
    <property type="protein sequence ID" value="CCQ43173.1"/>
    <property type="molecule type" value="Genomic_DNA"/>
</dbReference>